<reference evidence="2 3" key="1">
    <citation type="journal article" date="2021" name="Elife">
        <title>Chloroplast acquisition without the gene transfer in kleptoplastic sea slugs, Plakobranchus ocellatus.</title>
        <authorList>
            <person name="Maeda T."/>
            <person name="Takahashi S."/>
            <person name="Yoshida T."/>
            <person name="Shimamura S."/>
            <person name="Takaki Y."/>
            <person name="Nagai Y."/>
            <person name="Toyoda A."/>
            <person name="Suzuki Y."/>
            <person name="Arimoto A."/>
            <person name="Ishii H."/>
            <person name="Satoh N."/>
            <person name="Nishiyama T."/>
            <person name="Hasebe M."/>
            <person name="Maruyama T."/>
            <person name="Minagawa J."/>
            <person name="Obokata J."/>
            <person name="Shigenobu S."/>
        </authorList>
    </citation>
    <scope>NUCLEOTIDE SEQUENCE [LARGE SCALE GENOMIC DNA]</scope>
</reference>
<evidence type="ECO:0000313" key="3">
    <source>
        <dbReference type="Proteomes" id="UP000735302"/>
    </source>
</evidence>
<comment type="caution">
    <text evidence="2">The sequence shown here is derived from an EMBL/GenBank/DDBJ whole genome shotgun (WGS) entry which is preliminary data.</text>
</comment>
<accession>A0AAV3YWN3</accession>
<name>A0AAV3YWN3_9GAST</name>
<feature type="non-terminal residue" evidence="2">
    <location>
        <position position="1"/>
    </location>
</feature>
<feature type="region of interest" description="Disordered" evidence="1">
    <location>
        <begin position="58"/>
        <end position="81"/>
    </location>
</feature>
<proteinExistence type="predicted"/>
<evidence type="ECO:0000256" key="1">
    <source>
        <dbReference type="SAM" id="MobiDB-lite"/>
    </source>
</evidence>
<evidence type="ECO:0000313" key="2">
    <source>
        <dbReference type="EMBL" id="GFN86942.1"/>
    </source>
</evidence>
<protein>
    <submittedName>
        <fullName evidence="2">Uncharacterized protein</fullName>
    </submittedName>
</protein>
<organism evidence="2 3">
    <name type="scientific">Plakobranchus ocellatus</name>
    <dbReference type="NCBI Taxonomy" id="259542"/>
    <lineage>
        <taxon>Eukaryota</taxon>
        <taxon>Metazoa</taxon>
        <taxon>Spiralia</taxon>
        <taxon>Lophotrochozoa</taxon>
        <taxon>Mollusca</taxon>
        <taxon>Gastropoda</taxon>
        <taxon>Heterobranchia</taxon>
        <taxon>Euthyneura</taxon>
        <taxon>Panpulmonata</taxon>
        <taxon>Sacoglossa</taxon>
        <taxon>Placobranchoidea</taxon>
        <taxon>Plakobranchidae</taxon>
        <taxon>Plakobranchus</taxon>
    </lineage>
</organism>
<dbReference type="AlphaFoldDB" id="A0AAV3YWN3"/>
<sequence length="81" mass="9097">VGGWLHSKCNACLRSSRRHLDISNLVLLQSNCPFLRGDGDGSIRTHCKSPLVEFRASNANHTTTNAPEKRRSNLSRRSYCE</sequence>
<dbReference type="Proteomes" id="UP000735302">
    <property type="component" value="Unassembled WGS sequence"/>
</dbReference>
<gene>
    <name evidence="2" type="ORF">PoB_001344800</name>
</gene>
<keyword evidence="3" id="KW-1185">Reference proteome</keyword>
<dbReference type="EMBL" id="BLXT01001624">
    <property type="protein sequence ID" value="GFN86942.1"/>
    <property type="molecule type" value="Genomic_DNA"/>
</dbReference>